<comment type="function">
    <text evidence="1">Is involved in generating a small heat-stable compound (Nod), an acylated oligomer of N-acetylglucosamine, that stimulates mitosis in various plant protoplasts.</text>
</comment>
<evidence type="ECO:0000256" key="4">
    <source>
        <dbReference type="ARBA" id="ARBA00032976"/>
    </source>
</evidence>
<keyword evidence="7" id="KW-1185">Reference proteome</keyword>
<dbReference type="InterPro" id="IPR002509">
    <property type="entry name" value="NODB_dom"/>
</dbReference>
<dbReference type="AlphaFoldDB" id="A0A512NBA1"/>
<comment type="similarity">
    <text evidence="2">Belongs to the polysaccharide deacetylase family.</text>
</comment>
<evidence type="ECO:0000313" key="7">
    <source>
        <dbReference type="Proteomes" id="UP000321058"/>
    </source>
</evidence>
<dbReference type="PANTHER" id="PTHR43123:SF1">
    <property type="entry name" value="POLYSACCHARIDE DEACETYLASE-RELATED"/>
    <property type="match status" value="1"/>
</dbReference>
<evidence type="ECO:0000256" key="2">
    <source>
        <dbReference type="ARBA" id="ARBA00010973"/>
    </source>
</evidence>
<dbReference type="PROSITE" id="PS51677">
    <property type="entry name" value="NODB"/>
    <property type="match status" value="1"/>
</dbReference>
<dbReference type="InterPro" id="IPR011330">
    <property type="entry name" value="Glyco_hydro/deAcase_b/a-brl"/>
</dbReference>
<dbReference type="GO" id="GO:0016810">
    <property type="term" value="F:hydrolase activity, acting on carbon-nitrogen (but not peptide) bonds"/>
    <property type="evidence" value="ECO:0007669"/>
    <property type="project" value="InterPro"/>
</dbReference>
<dbReference type="Pfam" id="PF01522">
    <property type="entry name" value="Polysacc_deac_1"/>
    <property type="match status" value="1"/>
</dbReference>
<dbReference type="GO" id="GO:0005975">
    <property type="term" value="P:carbohydrate metabolic process"/>
    <property type="evidence" value="ECO:0007669"/>
    <property type="project" value="InterPro"/>
</dbReference>
<evidence type="ECO:0000313" key="6">
    <source>
        <dbReference type="EMBL" id="GEP56222.1"/>
    </source>
</evidence>
<evidence type="ECO:0000256" key="1">
    <source>
        <dbReference type="ARBA" id="ARBA00003236"/>
    </source>
</evidence>
<feature type="domain" description="NodB homology" evidence="5">
    <location>
        <begin position="46"/>
        <end position="148"/>
    </location>
</feature>
<evidence type="ECO:0000256" key="3">
    <source>
        <dbReference type="ARBA" id="ARBA00020071"/>
    </source>
</evidence>
<accession>A0A512NBA1</accession>
<reference evidence="6 7" key="1">
    <citation type="submission" date="2019-07" db="EMBL/GenBank/DDBJ databases">
        <title>Whole genome shotgun sequence of Reyranella soli NBRC 108950.</title>
        <authorList>
            <person name="Hosoyama A."/>
            <person name="Uohara A."/>
            <person name="Ohji S."/>
            <person name="Ichikawa N."/>
        </authorList>
    </citation>
    <scope>NUCLEOTIDE SEQUENCE [LARGE SCALE GENOMIC DNA]</scope>
    <source>
        <strain evidence="6 7">NBRC 108950</strain>
    </source>
</reference>
<name>A0A512NBA1_9HYPH</name>
<gene>
    <name evidence="6" type="ORF">RSO01_33880</name>
</gene>
<dbReference type="RefSeq" id="WP_170303134.1">
    <property type="nucleotide sequence ID" value="NZ_BKAJ01000058.1"/>
</dbReference>
<dbReference type="PANTHER" id="PTHR43123">
    <property type="entry name" value="POLYSACCHARIDE DEACETYLASE-RELATED"/>
    <property type="match status" value="1"/>
</dbReference>
<dbReference type="Proteomes" id="UP000321058">
    <property type="component" value="Unassembled WGS sequence"/>
</dbReference>
<dbReference type="CDD" id="cd10916">
    <property type="entry name" value="CE4_PuuE_HpPgdA_like"/>
    <property type="match status" value="1"/>
</dbReference>
<dbReference type="EMBL" id="BKAJ01000058">
    <property type="protein sequence ID" value="GEP56222.1"/>
    <property type="molecule type" value="Genomic_DNA"/>
</dbReference>
<dbReference type="SUPFAM" id="SSF88713">
    <property type="entry name" value="Glycoside hydrolase/deacetylase"/>
    <property type="match status" value="1"/>
</dbReference>
<protein>
    <recommendedName>
        <fullName evidence="3">Chitooligosaccharide deacetylase</fullName>
    </recommendedName>
    <alternativeName>
        <fullName evidence="4">Nodulation protein B</fullName>
    </alternativeName>
</protein>
<comment type="caution">
    <text evidence="6">The sequence shown here is derived from an EMBL/GenBank/DDBJ whole genome shotgun (WGS) entry which is preliminary data.</text>
</comment>
<dbReference type="Gene3D" id="3.20.20.370">
    <property type="entry name" value="Glycoside hydrolase/deacetylase"/>
    <property type="match status" value="1"/>
</dbReference>
<evidence type="ECO:0000259" key="5">
    <source>
        <dbReference type="PROSITE" id="PS51677"/>
    </source>
</evidence>
<sequence length="312" mass="35450">MPWKERYTISDERTLLDSDVRWPDGKRCCFRVVVDLAPASGPDGIASQDLTTPDAYFGMHGGLRELCATLKRYGIKATFAVPAVIAEIHGDTVRRLSDEGHEIAAHGFKHEDVSTLSRDEERARLERTTAILAKVLGTRPTGWFSLPRQSDKFAGGAVSPNTIDLLVEAGYDYFGNGLADDLPHYWVCDFAGRRNILALPYYYHFDDQFFLLFPKKGTGLENPDSLFRNWKAELDAQYKRGRQFSMVLHPHAIGWPNRLHVLEQFLDHARGLPELWYATSEECARHWLKTFPAATHLKLEPSIWRDYPGSLS</sequence>
<organism evidence="6 7">
    <name type="scientific">Reyranella soli</name>
    <dbReference type="NCBI Taxonomy" id="1230389"/>
    <lineage>
        <taxon>Bacteria</taxon>
        <taxon>Pseudomonadati</taxon>
        <taxon>Pseudomonadota</taxon>
        <taxon>Alphaproteobacteria</taxon>
        <taxon>Hyphomicrobiales</taxon>
        <taxon>Reyranellaceae</taxon>
        <taxon>Reyranella</taxon>
    </lineage>
</organism>
<proteinExistence type="inferred from homology"/>